<accession>A0A7K0CPU4</accession>
<protein>
    <submittedName>
        <fullName evidence="1">Uncharacterized protein</fullName>
    </submittedName>
</protein>
<comment type="caution">
    <text evidence="1">The sequence shown here is derived from an EMBL/GenBank/DDBJ whole genome shotgun (WGS) entry which is preliminary data.</text>
</comment>
<gene>
    <name evidence="1" type="ORF">SRB5_56030</name>
</gene>
<organism evidence="1 2">
    <name type="scientific">Streptomyces smaragdinus</name>
    <dbReference type="NCBI Taxonomy" id="2585196"/>
    <lineage>
        <taxon>Bacteria</taxon>
        <taxon>Bacillati</taxon>
        <taxon>Actinomycetota</taxon>
        <taxon>Actinomycetes</taxon>
        <taxon>Kitasatosporales</taxon>
        <taxon>Streptomycetaceae</taxon>
        <taxon>Streptomyces</taxon>
    </lineage>
</organism>
<reference evidence="1 2" key="1">
    <citation type="submission" date="2019-10" db="EMBL/GenBank/DDBJ databases">
        <title>Streptomyces smaragdinus sp. nov. and Streptomyces fabii sp. nov., isolated from the gut of fungus growing-termite Macrotermes natalensis.</title>
        <authorList>
            <person name="Schwitalla J."/>
            <person name="Benndorf R."/>
            <person name="Martin K."/>
            <person name="De Beer W."/>
            <person name="Kaster A.-K."/>
            <person name="Vollmers J."/>
            <person name="Poulsen M."/>
            <person name="Beemelmanns C."/>
        </authorList>
    </citation>
    <scope>NUCLEOTIDE SEQUENCE [LARGE SCALE GENOMIC DNA]</scope>
    <source>
        <strain evidence="1 2">RB5</strain>
    </source>
</reference>
<name>A0A7K0CPU4_9ACTN</name>
<proteinExistence type="predicted"/>
<dbReference type="RefSeq" id="WP_323378612.1">
    <property type="nucleotide sequence ID" value="NZ_WEGJ01000033.1"/>
</dbReference>
<evidence type="ECO:0000313" key="2">
    <source>
        <dbReference type="Proteomes" id="UP000466345"/>
    </source>
</evidence>
<dbReference type="EMBL" id="WEGJ01000033">
    <property type="protein sequence ID" value="MQY15421.1"/>
    <property type="molecule type" value="Genomic_DNA"/>
</dbReference>
<evidence type="ECO:0000313" key="1">
    <source>
        <dbReference type="EMBL" id="MQY15421.1"/>
    </source>
</evidence>
<dbReference type="AlphaFoldDB" id="A0A7K0CPU4"/>
<dbReference type="Proteomes" id="UP000466345">
    <property type="component" value="Unassembled WGS sequence"/>
</dbReference>
<keyword evidence="2" id="KW-1185">Reference proteome</keyword>
<sequence length="66" mass="7017">MFTDPAMLSLLTRLAEPACASGAVDRDRADAWLDEQRHRADTGRLLIAVPVFLAAASSPSHSGGRP</sequence>